<reference evidence="3" key="1">
    <citation type="submission" date="2010-12" db="EMBL/GenBank/DDBJ databases">
        <title>Complete sequence of Desulfovibrio aespoeensis Aspo-2.</title>
        <authorList>
            <consortium name="US DOE Joint Genome Institute"/>
            <person name="Lucas S."/>
            <person name="Copeland A."/>
            <person name="Lapidus A."/>
            <person name="Cheng J.-F."/>
            <person name="Goodwin L."/>
            <person name="Pitluck S."/>
            <person name="Chertkov O."/>
            <person name="Misra M."/>
            <person name="Detter J.C."/>
            <person name="Han C."/>
            <person name="Tapia R."/>
            <person name="Land M."/>
            <person name="Hauser L."/>
            <person name="Kyrpides N."/>
            <person name="Ivanova N."/>
            <person name="Ovchinnikova G."/>
            <person name="Pedersen K."/>
            <person name="Jagevall S."/>
            <person name="Hazen T."/>
            <person name="Woyke T."/>
        </authorList>
    </citation>
    <scope>NUCLEOTIDE SEQUENCE [LARGE SCALE GENOMIC DNA]</scope>
    <source>
        <strain evidence="3">ATCC 700646 / DSM 10631 / Aspo-2</strain>
    </source>
</reference>
<gene>
    <name evidence="2" type="ordered locus">Daes_0100</name>
</gene>
<feature type="domain" description="Glycosyltransferase 2-like" evidence="1">
    <location>
        <begin position="7"/>
        <end position="164"/>
    </location>
</feature>
<dbReference type="Gene3D" id="3.90.550.10">
    <property type="entry name" value="Spore Coat Polysaccharide Biosynthesis Protein SpsA, Chain A"/>
    <property type="match status" value="1"/>
</dbReference>
<dbReference type="STRING" id="643562.Daes_0100"/>
<evidence type="ECO:0000313" key="3">
    <source>
        <dbReference type="Proteomes" id="UP000002191"/>
    </source>
</evidence>
<name>E6VUI3_PSEA9</name>
<dbReference type="KEGG" id="das:Daes_0100"/>
<protein>
    <submittedName>
        <fullName evidence="2">Glycosyl transferase family 2</fullName>
    </submittedName>
</protein>
<dbReference type="InterPro" id="IPR050834">
    <property type="entry name" value="Glycosyltransf_2"/>
</dbReference>
<dbReference type="RefSeq" id="WP_013513065.1">
    <property type="nucleotide sequence ID" value="NC_014844.1"/>
</dbReference>
<dbReference type="PANTHER" id="PTHR43685:SF12">
    <property type="entry name" value="GLYCOSYL TRANSFERASE FAMILY 2"/>
    <property type="match status" value="1"/>
</dbReference>
<dbReference type="AlphaFoldDB" id="E6VUI3"/>
<dbReference type="Pfam" id="PF00535">
    <property type="entry name" value="Glycos_transf_2"/>
    <property type="match status" value="1"/>
</dbReference>
<evidence type="ECO:0000313" key="2">
    <source>
        <dbReference type="EMBL" id="ADU61128.1"/>
    </source>
</evidence>
<dbReference type="Proteomes" id="UP000002191">
    <property type="component" value="Chromosome"/>
</dbReference>
<reference evidence="2 3" key="2">
    <citation type="journal article" date="2014" name="Genome Announc.">
        <title>Complete Genome Sequence of the Subsurface, Mesophilic Sulfate-Reducing Bacterium Desulfovibrio aespoeensis Aspo-2.</title>
        <authorList>
            <person name="Pedersen K."/>
            <person name="Bengtsson A."/>
            <person name="Edlund J."/>
            <person name="Rabe L."/>
            <person name="Hazen T."/>
            <person name="Chakraborty R."/>
            <person name="Goodwin L."/>
            <person name="Shapiro N."/>
        </authorList>
    </citation>
    <scope>NUCLEOTIDE SEQUENCE [LARGE SCALE GENOMIC DNA]</scope>
    <source>
        <strain evidence="3">ATCC 700646 / DSM 10631 / Aspo-2</strain>
    </source>
</reference>
<dbReference type="SUPFAM" id="SSF53448">
    <property type="entry name" value="Nucleotide-diphospho-sugar transferases"/>
    <property type="match status" value="1"/>
</dbReference>
<dbReference type="InterPro" id="IPR001173">
    <property type="entry name" value="Glyco_trans_2-like"/>
</dbReference>
<dbReference type="InterPro" id="IPR029044">
    <property type="entry name" value="Nucleotide-diphossugar_trans"/>
</dbReference>
<dbReference type="OrthoDB" id="6383742at2"/>
<sequence length="356" mass="38956">MKKKSVSVVIPTYNYARYLRGALDSVLAQEADVALDIIVVDDGSTDDTAKVLGAYRDRVRVVSQANRGLSAARNRGIAEAGGDFFVFLDSDDLLAPGAVAGQMAFLDRNPDCDVAVSPSAFFSETREGRPVEAGRWNLFADDLDIHLCHFNIAPPHAFMIRRKAMGGLCFDETLGACEDHWFWLGLLASGAVFRANPNALVHYRRHAQSMSADTLRQHRHDALMHRRIFDLLEQRPVGLRSRLGLRYLACCTGALWTLRRICCQCPQEAGDLALVATGCLDRMDVPAKPSELSCWLTLRAWDVLKGMDGEPLVRGLGDSLARRAGQAPPHGDSGEMARQKQIGLHLAATAATSVSD</sequence>
<dbReference type="eggNOG" id="COG1215">
    <property type="taxonomic scope" value="Bacteria"/>
</dbReference>
<evidence type="ECO:0000259" key="1">
    <source>
        <dbReference type="Pfam" id="PF00535"/>
    </source>
</evidence>
<dbReference type="PANTHER" id="PTHR43685">
    <property type="entry name" value="GLYCOSYLTRANSFERASE"/>
    <property type="match status" value="1"/>
</dbReference>
<accession>E6VUI3</accession>
<dbReference type="HOGENOM" id="CLU_025996_0_1_7"/>
<keyword evidence="3" id="KW-1185">Reference proteome</keyword>
<keyword evidence="2" id="KW-0808">Transferase</keyword>
<dbReference type="EMBL" id="CP002431">
    <property type="protein sequence ID" value="ADU61128.1"/>
    <property type="molecule type" value="Genomic_DNA"/>
</dbReference>
<organism evidence="2 3">
    <name type="scientific">Pseudodesulfovibrio aespoeensis (strain ATCC 700646 / DSM 10631 / Aspo-2)</name>
    <name type="common">Desulfovibrio aespoeensis</name>
    <dbReference type="NCBI Taxonomy" id="643562"/>
    <lineage>
        <taxon>Bacteria</taxon>
        <taxon>Pseudomonadati</taxon>
        <taxon>Thermodesulfobacteriota</taxon>
        <taxon>Desulfovibrionia</taxon>
        <taxon>Desulfovibrionales</taxon>
        <taxon>Desulfovibrionaceae</taxon>
    </lineage>
</organism>
<proteinExistence type="predicted"/>
<dbReference type="GO" id="GO:0016740">
    <property type="term" value="F:transferase activity"/>
    <property type="evidence" value="ECO:0007669"/>
    <property type="project" value="UniProtKB-KW"/>
</dbReference>